<evidence type="ECO:0000313" key="1">
    <source>
        <dbReference type="EMBL" id="GBH10519.1"/>
    </source>
</evidence>
<accession>A0A2V0QBY1</accession>
<gene>
    <name evidence="1" type="ORF">KPSA1_03937</name>
</gene>
<dbReference type="Proteomes" id="UP000247480">
    <property type="component" value="Unassembled WGS sequence"/>
</dbReference>
<name>A0A2V0QBY1_PSESF</name>
<reference evidence="1 2" key="1">
    <citation type="submission" date="2018-04" db="EMBL/GenBank/DDBJ databases">
        <title>Draft genome sequence of Pseudomonas syringae pv. actinidiae biovar 1 strains isolated from kiwifruit in Kagawa prefecture.</title>
        <authorList>
            <person name="Tabuchi M."/>
            <person name="Saito M."/>
            <person name="Fujiwara S."/>
            <person name="Sasa N."/>
            <person name="Akimitsu K."/>
            <person name="Gomi K."/>
            <person name="Konishi-Sugita S."/>
            <person name="Hamano K."/>
            <person name="Kataoka I."/>
        </authorList>
    </citation>
    <scope>NUCLEOTIDE SEQUENCE [LARGE SCALE GENOMIC DNA]</scope>
    <source>
        <strain evidence="1 2">MAFF212206</strain>
    </source>
</reference>
<organism evidence="1 2">
    <name type="scientific">Pseudomonas syringae pv. actinidiae</name>
    <dbReference type="NCBI Taxonomy" id="103796"/>
    <lineage>
        <taxon>Bacteria</taxon>
        <taxon>Pseudomonadati</taxon>
        <taxon>Pseudomonadota</taxon>
        <taxon>Gammaproteobacteria</taxon>
        <taxon>Pseudomonadales</taxon>
        <taxon>Pseudomonadaceae</taxon>
        <taxon>Pseudomonas</taxon>
        <taxon>Pseudomonas syringae</taxon>
    </lineage>
</organism>
<dbReference type="AlphaFoldDB" id="A0A2V0QBY1"/>
<sequence>MAVSSVFWRNGKFLQLERSHNYTNIAQCPPCARRYLTVQSESEDVGWLSLFMSEKLRVCWVSLESQIRQLSCHLKHL</sequence>
<proteinExistence type="predicted"/>
<keyword evidence="1" id="KW-0808">Transferase</keyword>
<comment type="caution">
    <text evidence="1">The sequence shown here is derived from an EMBL/GenBank/DDBJ whole genome shotgun (WGS) entry which is preliminary data.</text>
</comment>
<dbReference type="EMBL" id="BGJZ01000188">
    <property type="protein sequence ID" value="GBH10519.1"/>
    <property type="molecule type" value="Genomic_DNA"/>
</dbReference>
<keyword evidence="1" id="KW-0418">Kinase</keyword>
<protein>
    <submittedName>
        <fullName evidence="1">Two-component sensor histidine kinase</fullName>
    </submittedName>
</protein>
<evidence type="ECO:0000313" key="2">
    <source>
        <dbReference type="Proteomes" id="UP000247480"/>
    </source>
</evidence>
<dbReference type="GO" id="GO:0016301">
    <property type="term" value="F:kinase activity"/>
    <property type="evidence" value="ECO:0007669"/>
    <property type="project" value="UniProtKB-KW"/>
</dbReference>